<dbReference type="Gene3D" id="3.40.50.300">
    <property type="entry name" value="P-loop containing nucleotide triphosphate hydrolases"/>
    <property type="match status" value="2"/>
</dbReference>
<gene>
    <name evidence="4" type="ORF">LMG21510_02902</name>
</gene>
<evidence type="ECO:0000313" key="4">
    <source>
        <dbReference type="EMBL" id="CAG9175562.1"/>
    </source>
</evidence>
<protein>
    <recommendedName>
        <fullName evidence="3">Rad50/SbcC-type AAA domain-containing protein</fullName>
    </recommendedName>
</protein>
<keyword evidence="1" id="KW-0175">Coiled coil</keyword>
<proteinExistence type="predicted"/>
<feature type="region of interest" description="Disordered" evidence="2">
    <location>
        <begin position="400"/>
        <end position="422"/>
    </location>
</feature>
<reference evidence="4 5" key="1">
    <citation type="submission" date="2021-08" db="EMBL/GenBank/DDBJ databases">
        <authorList>
            <person name="Peeters C."/>
        </authorList>
    </citation>
    <scope>NUCLEOTIDE SEQUENCE [LARGE SCALE GENOMIC DNA]</scope>
    <source>
        <strain evidence="4 5">LMG 21510</strain>
    </source>
</reference>
<dbReference type="Pfam" id="PF13558">
    <property type="entry name" value="SbcC_Walker_B"/>
    <property type="match status" value="1"/>
</dbReference>
<dbReference type="EMBL" id="CAJZAH010000002">
    <property type="protein sequence ID" value="CAG9175562.1"/>
    <property type="molecule type" value="Genomic_DNA"/>
</dbReference>
<dbReference type="SUPFAM" id="SSF52540">
    <property type="entry name" value="P-loop containing nucleoside triphosphate hydrolases"/>
    <property type="match status" value="1"/>
</dbReference>
<feature type="coiled-coil region" evidence="1">
    <location>
        <begin position="843"/>
        <end position="874"/>
    </location>
</feature>
<evidence type="ECO:0000259" key="3">
    <source>
        <dbReference type="Pfam" id="PF13476"/>
    </source>
</evidence>
<evidence type="ECO:0000256" key="2">
    <source>
        <dbReference type="SAM" id="MobiDB-lite"/>
    </source>
</evidence>
<sequence>MRILAIRGRNLASLAGEFEVDFTREPLASAGLYAIGGPTGAGKSTLLDALCLALYDETPRVARVGPRGAGLPDVGEETVGAHDPRTLLRRGCAEGYAEVDFVGGDELSYRARWSVRRARARASGKLQETQMALSLLQADAGTQPVGSALKTEVKAAIVQRIGLTFEQFTRAVLLAQNEFFAFLKAGDDDRAALLQALTGTDRFEAISRRAFERNKAEQDTLRGLSEAAAAHQPFDADTRAHWEAQRAERQRTGDALQARCRQLEDHLRWHTAHQQAVRAQAEAQQGCAAALARRDGAEDRRRHLAAVEAAQSARPLLEAADRLEGEAQRALALAEQAGAALATAAATAAHARALEADAAARRDAARATQAALAPAVAKAREFDAALTALAPEHARAVRTRDEATASLAQARHASDGSTQAHREAVAEHAAAARWLASHMHLDALARQWQRCDTLLAQAADLLTHQRQAESTGADVVRALARSREAAGAAQAAADRAATGLREAEAALAGLQREQAACDADALAARKQAADRRREALQIAGALWREWLAAGAHSAELDGRHADHEAKLAACRAQLDEANARRPQALAAEQQAERSWRLAYAACQQSVEALRDGLQPDAPCPVCGATDHPYAHTGEPLRDALNQALHSLESEHRARQAELATLTAAIATQGALVASHTQAVEALAQQRALARRRLEAAEHAWSLHAGATELDGIAGIADAQRLAWLDERLAQAEAQQQAAGAQEAAWRELQRRAHAARADVDAARAQQARASDALRALQSETDALVLRQQHAEATAAQQRERLAGVLAELDAGGLGAACGPSWHEAWQRDPAGYRAARRAEIEAVLKAEADAQALRQRIDRLAAALTAAAEALERAGIAHRDAAQSFAEAEAGRVARQRERDALFAGTPYAGRPVRDIETALEQAVADAQAALEAAQVRCRHAAHDEARAAETDRQARERLVAVQSEAADARARVAAWLAAHRERRATAAMTDGGSDEAGDDNGGLQRLRQWLAHGADWQAAEREALHGLDRAVAEARAVAAERNAKREQIEATCPGPESAEAVRGLLDAALAAHADAKQAIAEAEFALRRDDERRAAASDAVARIAAQQERARVWARLNELIGSADGRKFRNYAQQLTLDILLGYANRHLATLSRRYRLERVRGSLALLVVDQDMADEMRSVHSLSGGESFLVSLALALGLASLSSHRVRVESLFIDEGFGSLDADTLRVAMDALDSLQAQGRKVGVISHVQEMTERIGTRIEIRRLAGGQSRLVIEGAPG</sequence>
<dbReference type="RefSeq" id="WP_224042371.1">
    <property type="nucleotide sequence ID" value="NZ_CAJZAH010000002.1"/>
</dbReference>
<dbReference type="Proteomes" id="UP000721236">
    <property type="component" value="Unassembled WGS sequence"/>
</dbReference>
<feature type="domain" description="Rad50/SbcC-type AAA" evidence="3">
    <location>
        <begin position="7"/>
        <end position="265"/>
    </location>
</feature>
<evidence type="ECO:0000256" key="1">
    <source>
        <dbReference type="SAM" id="Coils"/>
    </source>
</evidence>
<keyword evidence="5" id="KW-1185">Reference proteome</keyword>
<organism evidence="4 5">
    <name type="scientific">Cupriavidus respiraculi</name>
    <dbReference type="NCBI Taxonomy" id="195930"/>
    <lineage>
        <taxon>Bacteria</taxon>
        <taxon>Pseudomonadati</taxon>
        <taxon>Pseudomonadota</taxon>
        <taxon>Betaproteobacteria</taxon>
        <taxon>Burkholderiales</taxon>
        <taxon>Burkholderiaceae</taxon>
        <taxon>Cupriavidus</taxon>
    </lineage>
</organism>
<dbReference type="InterPro" id="IPR027417">
    <property type="entry name" value="P-loop_NTPase"/>
</dbReference>
<name>A0ABN7YQ25_9BURK</name>
<comment type="caution">
    <text evidence="4">The sequence shown here is derived from an EMBL/GenBank/DDBJ whole genome shotgun (WGS) entry which is preliminary data.</text>
</comment>
<feature type="coiled-coil region" evidence="1">
    <location>
        <begin position="637"/>
        <end position="699"/>
    </location>
</feature>
<dbReference type="Pfam" id="PF13476">
    <property type="entry name" value="AAA_23"/>
    <property type="match status" value="1"/>
</dbReference>
<dbReference type="PANTHER" id="PTHR32114">
    <property type="entry name" value="ABC TRANSPORTER ABCH.3"/>
    <property type="match status" value="1"/>
</dbReference>
<accession>A0ABN7YQ25</accession>
<evidence type="ECO:0000313" key="5">
    <source>
        <dbReference type="Proteomes" id="UP000721236"/>
    </source>
</evidence>
<feature type="coiled-coil region" evidence="1">
    <location>
        <begin position="493"/>
        <end position="580"/>
    </location>
</feature>
<dbReference type="PANTHER" id="PTHR32114:SF2">
    <property type="entry name" value="ABC TRANSPORTER ABCH.3"/>
    <property type="match status" value="1"/>
</dbReference>
<dbReference type="InterPro" id="IPR038729">
    <property type="entry name" value="Rad50/SbcC_AAA"/>
</dbReference>